<evidence type="ECO:0000256" key="7">
    <source>
        <dbReference type="ARBA" id="ARBA00022777"/>
    </source>
</evidence>
<dbReference type="PROSITE" id="PS50885">
    <property type="entry name" value="HAMP"/>
    <property type="match status" value="1"/>
</dbReference>
<evidence type="ECO:0000313" key="13">
    <source>
        <dbReference type="EMBL" id="OGG56054.1"/>
    </source>
</evidence>
<dbReference type="InterPro" id="IPR036097">
    <property type="entry name" value="HisK_dim/P_sf"/>
</dbReference>
<gene>
    <name evidence="13" type="ORF">A3F84_12600</name>
</gene>
<evidence type="ECO:0000256" key="10">
    <source>
        <dbReference type="SAM" id="Phobius"/>
    </source>
</evidence>
<name>A0A1F6D3N8_HANXR</name>
<dbReference type="InterPro" id="IPR005467">
    <property type="entry name" value="His_kinase_dom"/>
</dbReference>
<keyword evidence="4" id="KW-0597">Phosphoprotein</keyword>
<evidence type="ECO:0000256" key="1">
    <source>
        <dbReference type="ARBA" id="ARBA00000085"/>
    </source>
</evidence>
<comment type="subcellular location">
    <subcellularLocation>
        <location evidence="2">Membrane</location>
    </subcellularLocation>
</comment>
<evidence type="ECO:0000256" key="3">
    <source>
        <dbReference type="ARBA" id="ARBA00012438"/>
    </source>
</evidence>
<evidence type="ECO:0000256" key="8">
    <source>
        <dbReference type="ARBA" id="ARBA00022840"/>
    </source>
</evidence>
<dbReference type="GO" id="GO:0005524">
    <property type="term" value="F:ATP binding"/>
    <property type="evidence" value="ECO:0007669"/>
    <property type="project" value="UniProtKB-KW"/>
</dbReference>
<keyword evidence="10" id="KW-0812">Transmembrane</keyword>
<dbReference type="PANTHER" id="PTHR43065:SF10">
    <property type="entry name" value="PEROXIDE STRESS-ACTIVATED HISTIDINE KINASE MAK3"/>
    <property type="match status" value="1"/>
</dbReference>
<dbReference type="Pfam" id="PF00512">
    <property type="entry name" value="HisKA"/>
    <property type="match status" value="1"/>
</dbReference>
<dbReference type="PRINTS" id="PR00344">
    <property type="entry name" value="BCTRLSENSOR"/>
</dbReference>
<keyword evidence="9" id="KW-0902">Two-component regulatory system</keyword>
<dbReference type="CDD" id="cd00082">
    <property type="entry name" value="HisKA"/>
    <property type="match status" value="1"/>
</dbReference>
<proteinExistence type="predicted"/>
<reference evidence="13 14" key="1">
    <citation type="journal article" date="2016" name="Nat. Commun.">
        <title>Thousands of microbial genomes shed light on interconnected biogeochemical processes in an aquifer system.</title>
        <authorList>
            <person name="Anantharaman K."/>
            <person name="Brown C.T."/>
            <person name="Hug L.A."/>
            <person name="Sharon I."/>
            <person name="Castelle C.J."/>
            <person name="Probst A.J."/>
            <person name="Thomas B.C."/>
            <person name="Singh A."/>
            <person name="Wilkins M.J."/>
            <person name="Karaoz U."/>
            <person name="Brodie E.L."/>
            <person name="Williams K.H."/>
            <person name="Hubbard S.S."/>
            <person name="Banfield J.F."/>
        </authorList>
    </citation>
    <scope>NUCLEOTIDE SEQUENCE [LARGE SCALE GENOMIC DNA]</scope>
    <source>
        <strain evidence="14">RIFCSPLOWO2_12_FULL_64_10</strain>
    </source>
</reference>
<dbReference type="EC" id="2.7.13.3" evidence="3"/>
<dbReference type="GO" id="GO:0000155">
    <property type="term" value="F:phosphorelay sensor kinase activity"/>
    <property type="evidence" value="ECO:0007669"/>
    <property type="project" value="InterPro"/>
</dbReference>
<feature type="transmembrane region" description="Helical" evidence="10">
    <location>
        <begin position="182"/>
        <end position="203"/>
    </location>
</feature>
<dbReference type="SMART" id="SM00387">
    <property type="entry name" value="HATPase_c"/>
    <property type="match status" value="1"/>
</dbReference>
<comment type="catalytic activity">
    <reaction evidence="1">
        <text>ATP + protein L-histidine = ADP + protein N-phospho-L-histidine.</text>
        <dbReference type="EC" id="2.7.13.3"/>
    </reaction>
</comment>
<dbReference type="PROSITE" id="PS50109">
    <property type="entry name" value="HIS_KIN"/>
    <property type="match status" value="1"/>
</dbReference>
<evidence type="ECO:0000259" key="12">
    <source>
        <dbReference type="PROSITE" id="PS50885"/>
    </source>
</evidence>
<dbReference type="EMBL" id="MFKF01000050">
    <property type="protein sequence ID" value="OGG56054.1"/>
    <property type="molecule type" value="Genomic_DNA"/>
</dbReference>
<keyword evidence="5" id="KW-0808">Transferase</keyword>
<dbReference type="AlphaFoldDB" id="A0A1F6D3N8"/>
<evidence type="ECO:0000256" key="9">
    <source>
        <dbReference type="ARBA" id="ARBA00023012"/>
    </source>
</evidence>
<evidence type="ECO:0000259" key="11">
    <source>
        <dbReference type="PROSITE" id="PS50109"/>
    </source>
</evidence>
<dbReference type="Gene3D" id="3.30.565.10">
    <property type="entry name" value="Histidine kinase-like ATPase, C-terminal domain"/>
    <property type="match status" value="1"/>
</dbReference>
<dbReference type="InterPro" id="IPR036890">
    <property type="entry name" value="HATPase_C_sf"/>
</dbReference>
<evidence type="ECO:0000313" key="14">
    <source>
        <dbReference type="Proteomes" id="UP000178606"/>
    </source>
</evidence>
<comment type="caution">
    <text evidence="13">The sequence shown here is derived from an EMBL/GenBank/DDBJ whole genome shotgun (WGS) entry which is preliminary data.</text>
</comment>
<dbReference type="Gene3D" id="1.10.287.130">
    <property type="match status" value="1"/>
</dbReference>
<dbReference type="Pfam" id="PF02518">
    <property type="entry name" value="HATPase_c"/>
    <property type="match status" value="1"/>
</dbReference>
<accession>A0A1F6D3N8</accession>
<dbReference type="InterPro" id="IPR024478">
    <property type="entry name" value="HlyB_4HB_MCP"/>
</dbReference>
<evidence type="ECO:0000256" key="5">
    <source>
        <dbReference type="ARBA" id="ARBA00022679"/>
    </source>
</evidence>
<dbReference type="InterPro" id="IPR004358">
    <property type="entry name" value="Sig_transdc_His_kin-like_C"/>
</dbReference>
<dbReference type="Proteomes" id="UP000178606">
    <property type="component" value="Unassembled WGS sequence"/>
</dbReference>
<keyword evidence="10" id="KW-0472">Membrane</keyword>
<evidence type="ECO:0000256" key="6">
    <source>
        <dbReference type="ARBA" id="ARBA00022741"/>
    </source>
</evidence>
<dbReference type="InterPro" id="IPR003661">
    <property type="entry name" value="HisK_dim/P_dom"/>
</dbReference>
<dbReference type="SMART" id="SM00388">
    <property type="entry name" value="HisKA"/>
    <property type="match status" value="1"/>
</dbReference>
<feature type="domain" description="HAMP" evidence="12">
    <location>
        <begin position="204"/>
        <end position="256"/>
    </location>
</feature>
<dbReference type="Gene3D" id="6.10.340.10">
    <property type="match status" value="1"/>
</dbReference>
<evidence type="ECO:0000256" key="4">
    <source>
        <dbReference type="ARBA" id="ARBA00022553"/>
    </source>
</evidence>
<keyword evidence="8" id="KW-0067">ATP-binding</keyword>
<protein>
    <recommendedName>
        <fullName evidence="3">histidine kinase</fullName>
        <ecNumber evidence="3">2.7.13.3</ecNumber>
    </recommendedName>
</protein>
<keyword evidence="7" id="KW-0418">Kinase</keyword>
<feature type="domain" description="Histidine kinase" evidence="11">
    <location>
        <begin position="280"/>
        <end position="492"/>
    </location>
</feature>
<evidence type="ECO:0000256" key="2">
    <source>
        <dbReference type="ARBA" id="ARBA00004370"/>
    </source>
</evidence>
<dbReference type="PANTHER" id="PTHR43065">
    <property type="entry name" value="SENSOR HISTIDINE KINASE"/>
    <property type="match status" value="1"/>
</dbReference>
<organism evidence="13 14">
    <name type="scientific">Handelsmanbacteria sp. (strain RIFCSPLOWO2_12_FULL_64_10)</name>
    <dbReference type="NCBI Taxonomy" id="1817868"/>
    <lineage>
        <taxon>Bacteria</taxon>
        <taxon>Candidatus Handelsmaniibacteriota</taxon>
    </lineage>
</organism>
<keyword evidence="6" id="KW-0547">Nucleotide-binding</keyword>
<dbReference type="SUPFAM" id="SSF47384">
    <property type="entry name" value="Homodimeric domain of signal transducing histidine kinase"/>
    <property type="match status" value="1"/>
</dbReference>
<keyword evidence="10" id="KW-1133">Transmembrane helix</keyword>
<dbReference type="InterPro" id="IPR003660">
    <property type="entry name" value="HAMP_dom"/>
</dbReference>
<dbReference type="Pfam" id="PF12729">
    <property type="entry name" value="4HB_MCP_1"/>
    <property type="match status" value="1"/>
</dbReference>
<dbReference type="SUPFAM" id="SSF55874">
    <property type="entry name" value="ATPase domain of HSP90 chaperone/DNA topoisomerase II/histidine kinase"/>
    <property type="match status" value="1"/>
</dbReference>
<dbReference type="GO" id="GO:0016020">
    <property type="term" value="C:membrane"/>
    <property type="evidence" value="ECO:0007669"/>
    <property type="project" value="UniProtKB-SubCell"/>
</dbReference>
<sequence>MKLATKVSVTLVGVLLLAVLSSAAALLSARHIGRLMQDMVEENLSSVRAAEELEIALLEQRGFVSSYMVDGGNRAWLEELNRRKPAFRRWLDRARETAHTPEEHEIVSRIAKVYQDYDARRDEAIALYERGDVEKARTVLLRDMNALYDRAYALCEDFIAANERFIESRIADGRRQIQRNTLTVGVCVSLTIGLSLGLLYLFFRGVLLPLRKMAEDARAFAANDARPARPESPEDELRAVGFYLRALMSDVAETRSSLKRSQDQLMNAEKLASVGKLAASVAHEIRNPLTSLKMRLFSIRKEIGGDPQYEDDFRVVSEEITRLESIIRNFLEFSRPPELKLRAHDVSALIDKTLELVGHRLEERDVDLVREDGLRLPRVIADSEQIKQVFINLIGNAVEAVEEGGQVRVSTALEVDGGDRWTVVVRVRDSGPGIPEAIRDRIFEPFFSTKEDGTGLGLCIAARIVARHNGRLELESASAGETTFAVRIPAVREGGA</sequence>
<dbReference type="InterPro" id="IPR003594">
    <property type="entry name" value="HATPase_dom"/>
</dbReference>